<dbReference type="Proteomes" id="UP000823941">
    <property type="component" value="Chromosome 28"/>
</dbReference>
<keyword evidence="2" id="KW-1185">Reference proteome</keyword>
<sequence>MQRRDKLKIRLASNLVKIVGQGWPTDQLDNTKHLTDKTLWDISMTGALKSEGIGAVKSDFPFQLRNKYRAI</sequence>
<dbReference type="EMBL" id="JAHIBW010000028">
    <property type="protein sequence ID" value="KAG7296743.1"/>
    <property type="molecule type" value="Genomic_DNA"/>
</dbReference>
<name>A0ABQ7PUS7_PLUXY</name>
<protein>
    <submittedName>
        <fullName evidence="1">Uncharacterized protein</fullName>
    </submittedName>
</protein>
<reference evidence="1 2" key="1">
    <citation type="submission" date="2021-06" db="EMBL/GenBank/DDBJ databases">
        <title>A haploid diamondback moth (Plutella xylostella L.) genome assembly resolves 31 chromosomes and identifies a diamide resistance mutation.</title>
        <authorList>
            <person name="Ward C.M."/>
            <person name="Perry K.D."/>
            <person name="Baker G."/>
            <person name="Powis K."/>
            <person name="Heckel D.G."/>
            <person name="Baxter S.W."/>
        </authorList>
    </citation>
    <scope>NUCLEOTIDE SEQUENCE [LARGE SCALE GENOMIC DNA]</scope>
    <source>
        <strain evidence="1 2">LV</strain>
        <tissue evidence="1">Single pupa</tissue>
    </source>
</reference>
<evidence type="ECO:0000313" key="2">
    <source>
        <dbReference type="Proteomes" id="UP000823941"/>
    </source>
</evidence>
<accession>A0ABQ7PUS7</accession>
<proteinExistence type="predicted"/>
<gene>
    <name evidence="1" type="ORF">JYU34_020666</name>
</gene>
<evidence type="ECO:0000313" key="1">
    <source>
        <dbReference type="EMBL" id="KAG7296743.1"/>
    </source>
</evidence>
<organism evidence="1 2">
    <name type="scientific">Plutella xylostella</name>
    <name type="common">Diamondback moth</name>
    <name type="synonym">Plutella maculipennis</name>
    <dbReference type="NCBI Taxonomy" id="51655"/>
    <lineage>
        <taxon>Eukaryota</taxon>
        <taxon>Metazoa</taxon>
        <taxon>Ecdysozoa</taxon>
        <taxon>Arthropoda</taxon>
        <taxon>Hexapoda</taxon>
        <taxon>Insecta</taxon>
        <taxon>Pterygota</taxon>
        <taxon>Neoptera</taxon>
        <taxon>Endopterygota</taxon>
        <taxon>Lepidoptera</taxon>
        <taxon>Glossata</taxon>
        <taxon>Ditrysia</taxon>
        <taxon>Yponomeutoidea</taxon>
        <taxon>Plutellidae</taxon>
        <taxon>Plutella</taxon>
    </lineage>
</organism>
<comment type="caution">
    <text evidence="1">The sequence shown here is derived from an EMBL/GenBank/DDBJ whole genome shotgun (WGS) entry which is preliminary data.</text>
</comment>